<protein>
    <submittedName>
        <fullName evidence="3">Uncharacterized protein</fullName>
    </submittedName>
</protein>
<evidence type="ECO:0000256" key="2">
    <source>
        <dbReference type="SAM" id="MobiDB-lite"/>
    </source>
</evidence>
<feature type="region of interest" description="Disordered" evidence="2">
    <location>
        <begin position="425"/>
        <end position="449"/>
    </location>
</feature>
<accession>A0A0G4EZZ6</accession>
<evidence type="ECO:0000313" key="4">
    <source>
        <dbReference type="Proteomes" id="UP000041254"/>
    </source>
</evidence>
<dbReference type="Proteomes" id="UP000041254">
    <property type="component" value="Unassembled WGS sequence"/>
</dbReference>
<dbReference type="AlphaFoldDB" id="A0A0G4EZZ6"/>
<sequence length="715" mass="77758">MAVSALSSQDNVGPIQKVLSLLADMEKKVVDEGKTEQEQFAAYQEWCRSEDDKKGDAVAFGEQHIQDVSATLESLKAEVAELGTQIEELNAGISTNEQDLKKATEIRDSEREAFVASDKELSETLDAIVRALNILKKSGFIQIVGGRADVANAGLKSDLMTVATSLQTIVDASLINSNDRSKLRSFIQATEDPDDVGLSFDNPEAKAYESHSGGVMQVLANLKEKAIQAQNAPESKQGEEMKSQHAFELLAQSLGDEIAAQQKALAEATNTKASKEEAIGQNEQDLSQTTKTVKTDKKYLTDLKAACSQKAAEMEERERSRAEEIKALQEAQTILSEDNFQGVAQRRLAGEAPALVQIKSHTDSRSNVLRERAAQVLRSAAQKLNSVGLAQLAVRTATGNDAFAKVKDMINQMIVRLMNEQAEEADHKGWCDEESKKSQKAQETKSGKVDDLTARIEEAEAHVSELTQDIAELNKQLAEIDQAVATEIRQNEHAEYEVAVKDYADGQEAIAAAIQVLNSYYAGAGSKPEALIQVSSKTKQAPEYGGDIFSGAREVSGADGVIGILKVAESDFARMEADARAGEDAAQKEYEQMMADNKVLKATKTAEVKGKESEKKSLENSIADSKSDKADVQKELDAILDYIEKLKATCEYQPMSFEERQARRKQEIESLQEALGILRGKDIANMEGESGESFVALRGAAAKASKQAQALEPNA</sequence>
<name>A0A0G4EZZ6_VITBC</name>
<evidence type="ECO:0000313" key="3">
    <source>
        <dbReference type="EMBL" id="CEM05212.1"/>
    </source>
</evidence>
<dbReference type="PhylomeDB" id="A0A0G4EZZ6"/>
<feature type="region of interest" description="Disordered" evidence="2">
    <location>
        <begin position="605"/>
        <end position="627"/>
    </location>
</feature>
<dbReference type="InParanoid" id="A0A0G4EZZ6"/>
<keyword evidence="1" id="KW-0175">Coiled coil</keyword>
<feature type="coiled-coil region" evidence="1">
    <location>
        <begin position="449"/>
        <end position="490"/>
    </location>
</feature>
<keyword evidence="4" id="KW-1185">Reference proteome</keyword>
<feature type="coiled-coil region" evidence="1">
    <location>
        <begin position="251"/>
        <end position="278"/>
    </location>
</feature>
<feature type="coiled-coil region" evidence="1">
    <location>
        <begin position="65"/>
        <end position="92"/>
    </location>
</feature>
<dbReference type="EMBL" id="CDMY01000356">
    <property type="protein sequence ID" value="CEM05212.1"/>
    <property type="molecule type" value="Genomic_DNA"/>
</dbReference>
<organism evidence="3 4">
    <name type="scientific">Vitrella brassicaformis (strain CCMP3155)</name>
    <dbReference type="NCBI Taxonomy" id="1169540"/>
    <lineage>
        <taxon>Eukaryota</taxon>
        <taxon>Sar</taxon>
        <taxon>Alveolata</taxon>
        <taxon>Colpodellida</taxon>
        <taxon>Vitrellaceae</taxon>
        <taxon>Vitrella</taxon>
    </lineage>
</organism>
<gene>
    <name evidence="3" type="ORF">Vbra_14171</name>
</gene>
<proteinExistence type="predicted"/>
<reference evidence="3 4" key="1">
    <citation type="submission" date="2014-11" db="EMBL/GenBank/DDBJ databases">
        <authorList>
            <person name="Zhu J."/>
            <person name="Qi W."/>
            <person name="Song R."/>
        </authorList>
    </citation>
    <scope>NUCLEOTIDE SEQUENCE [LARGE SCALE GENOMIC DNA]</scope>
</reference>
<dbReference type="OrthoDB" id="431271at2759"/>
<feature type="compositionally biased region" description="Basic and acidic residues" evidence="2">
    <location>
        <begin position="605"/>
        <end position="618"/>
    </location>
</feature>
<evidence type="ECO:0000256" key="1">
    <source>
        <dbReference type="SAM" id="Coils"/>
    </source>
</evidence>
<dbReference type="VEuPathDB" id="CryptoDB:Vbra_14171"/>